<reference evidence="15 16" key="1">
    <citation type="submission" date="2016-03" db="EMBL/GenBank/DDBJ databases">
        <title>Complete genome sequence of a novel chlorpyrifos degrading bacterium, Cupriavidus nantongensis sp. X1.</title>
        <authorList>
            <person name="Fang L."/>
        </authorList>
    </citation>
    <scope>NUCLEOTIDE SEQUENCE [LARGE SCALE GENOMIC DNA]</scope>
    <source>
        <strain evidence="15 16">X1</strain>
    </source>
</reference>
<keyword evidence="7 10" id="KW-0472">Membrane</keyword>
<dbReference type="InterPro" id="IPR012910">
    <property type="entry name" value="Plug_dom"/>
</dbReference>
<evidence type="ECO:0000256" key="3">
    <source>
        <dbReference type="ARBA" id="ARBA00022448"/>
    </source>
</evidence>
<dbReference type="InterPro" id="IPR010105">
    <property type="entry name" value="TonB_sidphr_rcpt"/>
</dbReference>
<proteinExistence type="inferred from homology"/>
<feature type="domain" description="TonB-dependent receptor plug" evidence="14">
    <location>
        <begin position="81"/>
        <end position="182"/>
    </location>
</feature>
<dbReference type="PANTHER" id="PTHR32552:SF82">
    <property type="entry name" value="FCUA PROTEIN"/>
    <property type="match status" value="1"/>
</dbReference>
<keyword evidence="5 10" id="KW-0812">Transmembrane</keyword>
<dbReference type="KEGG" id="cnan:A2G96_30660"/>
<dbReference type="InterPro" id="IPR037066">
    <property type="entry name" value="Plug_dom_sf"/>
</dbReference>
<dbReference type="GO" id="GO:0015891">
    <property type="term" value="P:siderophore transport"/>
    <property type="evidence" value="ECO:0007669"/>
    <property type="project" value="InterPro"/>
</dbReference>
<dbReference type="InterPro" id="IPR039426">
    <property type="entry name" value="TonB-dep_rcpt-like"/>
</dbReference>
<feature type="chain" id="PRO_5007498380" evidence="12">
    <location>
        <begin position="39"/>
        <end position="720"/>
    </location>
</feature>
<comment type="similarity">
    <text evidence="2 10 11">Belongs to the TonB-dependent receptor family.</text>
</comment>
<protein>
    <submittedName>
        <fullName evidence="15">Ligand-gated channel protein</fullName>
    </submittedName>
</protein>
<dbReference type="RefSeq" id="WP_062803876.1">
    <property type="nucleotide sequence ID" value="NZ_CP014845.1"/>
</dbReference>
<dbReference type="InterPro" id="IPR036942">
    <property type="entry name" value="Beta-barrel_TonB_sf"/>
</dbReference>
<dbReference type="InterPro" id="IPR000531">
    <property type="entry name" value="Beta-barrel_TonB"/>
</dbReference>
<dbReference type="GO" id="GO:0015344">
    <property type="term" value="F:siderophore uptake transmembrane transporter activity"/>
    <property type="evidence" value="ECO:0007669"/>
    <property type="project" value="TreeGrafter"/>
</dbReference>
<dbReference type="CDD" id="cd01347">
    <property type="entry name" value="ligand_gated_channel"/>
    <property type="match status" value="1"/>
</dbReference>
<evidence type="ECO:0000256" key="5">
    <source>
        <dbReference type="ARBA" id="ARBA00022692"/>
    </source>
</evidence>
<feature type="signal peptide" evidence="12">
    <location>
        <begin position="1"/>
        <end position="38"/>
    </location>
</feature>
<dbReference type="Proteomes" id="UP000075238">
    <property type="component" value="Chromosome 2"/>
</dbReference>
<dbReference type="Gene3D" id="2.40.170.20">
    <property type="entry name" value="TonB-dependent receptor, beta-barrel domain"/>
    <property type="match status" value="1"/>
</dbReference>
<feature type="domain" description="TonB-dependent receptor-like beta-barrel" evidence="13">
    <location>
        <begin position="293"/>
        <end position="690"/>
    </location>
</feature>
<evidence type="ECO:0000259" key="13">
    <source>
        <dbReference type="Pfam" id="PF00593"/>
    </source>
</evidence>
<dbReference type="Pfam" id="PF00593">
    <property type="entry name" value="TonB_dep_Rec_b-barrel"/>
    <property type="match status" value="1"/>
</dbReference>
<evidence type="ECO:0000313" key="15">
    <source>
        <dbReference type="EMBL" id="AMR82089.1"/>
    </source>
</evidence>
<comment type="subcellular location">
    <subcellularLocation>
        <location evidence="1 10">Cell outer membrane</location>
        <topology evidence="1 10">Multi-pass membrane protein</topology>
    </subcellularLocation>
</comment>
<evidence type="ECO:0000256" key="11">
    <source>
        <dbReference type="RuleBase" id="RU003357"/>
    </source>
</evidence>
<dbReference type="AlphaFoldDB" id="A0A142JVH7"/>
<evidence type="ECO:0000256" key="9">
    <source>
        <dbReference type="ARBA" id="ARBA00023237"/>
    </source>
</evidence>
<evidence type="ECO:0000256" key="1">
    <source>
        <dbReference type="ARBA" id="ARBA00004571"/>
    </source>
</evidence>
<dbReference type="STRING" id="1796606.A2G96_30660"/>
<dbReference type="PROSITE" id="PS52016">
    <property type="entry name" value="TONB_DEPENDENT_REC_3"/>
    <property type="match status" value="1"/>
</dbReference>
<dbReference type="EMBL" id="CP014845">
    <property type="protein sequence ID" value="AMR82089.1"/>
    <property type="molecule type" value="Genomic_DNA"/>
</dbReference>
<dbReference type="GO" id="GO:0009279">
    <property type="term" value="C:cell outer membrane"/>
    <property type="evidence" value="ECO:0007669"/>
    <property type="project" value="UniProtKB-SubCell"/>
</dbReference>
<evidence type="ECO:0000313" key="16">
    <source>
        <dbReference type="Proteomes" id="UP000075238"/>
    </source>
</evidence>
<name>A0A142JVH7_9BURK</name>
<accession>A0A142JVH7</accession>
<gene>
    <name evidence="15" type="ORF">A2G96_30660</name>
</gene>
<evidence type="ECO:0000256" key="7">
    <source>
        <dbReference type="ARBA" id="ARBA00023136"/>
    </source>
</evidence>
<keyword evidence="12" id="KW-0732">Signal</keyword>
<dbReference type="GO" id="GO:0038023">
    <property type="term" value="F:signaling receptor activity"/>
    <property type="evidence" value="ECO:0007669"/>
    <property type="project" value="InterPro"/>
</dbReference>
<keyword evidence="9 10" id="KW-0998">Cell outer membrane</keyword>
<keyword evidence="4 10" id="KW-1134">Transmembrane beta strand</keyword>
<dbReference type="Pfam" id="PF07715">
    <property type="entry name" value="Plug"/>
    <property type="match status" value="1"/>
</dbReference>
<keyword evidence="3 10" id="KW-0813">Transport</keyword>
<dbReference type="NCBIfam" id="TIGR01783">
    <property type="entry name" value="TonB-siderophor"/>
    <property type="match status" value="1"/>
</dbReference>
<organism evidence="15 16">
    <name type="scientific">Cupriavidus nantongensis</name>
    <dbReference type="NCBI Taxonomy" id="1796606"/>
    <lineage>
        <taxon>Bacteria</taxon>
        <taxon>Pseudomonadati</taxon>
        <taxon>Pseudomonadota</taxon>
        <taxon>Betaproteobacteria</taxon>
        <taxon>Burkholderiales</taxon>
        <taxon>Burkholderiaceae</taxon>
        <taxon>Cupriavidus</taxon>
    </lineage>
</organism>
<evidence type="ECO:0000256" key="2">
    <source>
        <dbReference type="ARBA" id="ARBA00009810"/>
    </source>
</evidence>
<sequence>MSCQVLRAARARARQPRHFAVLAQLAVLAGFPSTAALAQQAAAPADAASLPAVTVSASAVDDSGLQLEKKASTGALGSRTQLDTPYSTTIVTGEDLAERQVAKLGDVFTMDASVSDNGNGYNSWSSYLSVRGLQIDWQNGFKINGLPFIAYGITLPYEHMEQVELLKGLPGFMYGFATPGGIVNYVTKKPTDTFTASFELGYRAANVWSEHIDVGGRAGPDNMFGYRLNATHEEGTPYNARNIRRDSVSLGLDARLTKDLTWTFDSIYQDRRATGQMPSFSLWSYGDTALPGAVSGRILNFAGADQHLNTNLQLYSTGLRYQINPDWAVSTSYSFTKVNRSRNESTYNLLNQAGDYTDQRYDTAQNQQVGQWQAMLEGKFRTGPFGHQLVAGLSWQKQIDRYDNNGFGAVIGTGNIFAPNTNTYYSSTAFNKVRNSDITQKSVFASDTVQLSERWSVLAGLRVTNFEQNGYVPVTSSYSKNGVVTPTLALMFKPVPTATVYASYVEALEPGSIVPDGYTNARQLLSPIRSKQYEIGVKADQAKWSATAAAFRIERGAEYDSISGGVPTRRQDGTSIYQGLELAGVYRLGSQWEFGASAMYLDSYYDNGVANSGNRVAGAPGFIMAGRVSYRVPFVPGLRVGVDGKYTGSTKLNAGNTLDAGGYTVFNLGASYSTRVAGKDLTLRAALNNVTNKRYWGFQYENYIQPADPRSISLTAKIAY</sequence>
<keyword evidence="16" id="KW-1185">Reference proteome</keyword>
<keyword evidence="6 11" id="KW-0798">TonB box</keyword>
<evidence type="ECO:0000256" key="10">
    <source>
        <dbReference type="PROSITE-ProRule" id="PRU01360"/>
    </source>
</evidence>
<dbReference type="OrthoDB" id="8732650at2"/>
<evidence type="ECO:0000256" key="12">
    <source>
        <dbReference type="SAM" id="SignalP"/>
    </source>
</evidence>
<dbReference type="Gene3D" id="2.170.130.10">
    <property type="entry name" value="TonB-dependent receptor, plug domain"/>
    <property type="match status" value="1"/>
</dbReference>
<evidence type="ECO:0000256" key="4">
    <source>
        <dbReference type="ARBA" id="ARBA00022452"/>
    </source>
</evidence>
<evidence type="ECO:0000259" key="14">
    <source>
        <dbReference type="Pfam" id="PF07715"/>
    </source>
</evidence>
<dbReference type="SUPFAM" id="SSF56935">
    <property type="entry name" value="Porins"/>
    <property type="match status" value="1"/>
</dbReference>
<dbReference type="PANTHER" id="PTHR32552">
    <property type="entry name" value="FERRICHROME IRON RECEPTOR-RELATED"/>
    <property type="match status" value="1"/>
</dbReference>
<evidence type="ECO:0000256" key="8">
    <source>
        <dbReference type="ARBA" id="ARBA00023170"/>
    </source>
</evidence>
<keyword evidence="8" id="KW-0675">Receptor</keyword>
<evidence type="ECO:0000256" key="6">
    <source>
        <dbReference type="ARBA" id="ARBA00023077"/>
    </source>
</evidence>